<dbReference type="PRINTS" id="PR00313">
    <property type="entry name" value="CABNDNGRPT"/>
</dbReference>
<dbReference type="GO" id="GO:0006508">
    <property type="term" value="P:proteolysis"/>
    <property type="evidence" value="ECO:0007669"/>
    <property type="project" value="InterPro"/>
</dbReference>
<dbReference type="OrthoDB" id="733404at2"/>
<dbReference type="InterPro" id="IPR024079">
    <property type="entry name" value="MetalloPept_cat_dom_sf"/>
</dbReference>
<dbReference type="Proteomes" id="UP000478183">
    <property type="component" value="Unassembled WGS sequence"/>
</dbReference>
<dbReference type="GO" id="GO:0005615">
    <property type="term" value="C:extracellular space"/>
    <property type="evidence" value="ECO:0007669"/>
    <property type="project" value="InterPro"/>
</dbReference>
<dbReference type="InterPro" id="IPR011049">
    <property type="entry name" value="Serralysin-like_metalloprot_C"/>
</dbReference>
<dbReference type="InterPro" id="IPR034033">
    <property type="entry name" value="Serralysin-like"/>
</dbReference>
<reference evidence="8 9" key="1">
    <citation type="submission" date="2019-11" db="EMBL/GenBank/DDBJ databases">
        <authorList>
            <person name="Dong K."/>
        </authorList>
    </citation>
    <scope>NUCLEOTIDE SEQUENCE [LARGE SCALE GENOMIC DNA]</scope>
    <source>
        <strain evidence="8 9">NBRC 111993</strain>
    </source>
</reference>
<keyword evidence="4" id="KW-0964">Secreted</keyword>
<sequence>MRDTSVPSSDFMNDPQTDQSVSTSRAIRTETSDADSGISTRYTMNVGDTFVGNLATYSDNDWVRVTLTAGTYEIDLAGSGSSPVRDTYLRIYDATGTLVTYNDDGGDGLNSHLSLTVTQPGTYYVSAGAFSSSYTGSYSLNVSRGAEPTVFTIAQIAAQLTDGYWDSTDRGRRSFDVSPGETINVDLSGLDADGRRLAVAALAAWTDVSGIRFNSVNPYSGQTVHITFGDDESGAWSSSTTSGGEIWSSDVNVGRDWLDTYGTGFATYSYQTYIHEIGHALGLGHAGNYNGSAVYGTDNTYINDSWQASVMSYFSQDDNTFVNASYAYVMSAMAADIAAIQELYGRTTLRAGNTVYGENSNAGGNYGRISSILATGARDDIAFTIVDSQGVDTLNLSGDTANQRIIMTPGGISNAYGITGNIIITSGTVIENLRAGSGNDYLSGNAAHNTIWGNAGNDMIIGGLGNDTLLGGAGRDTLNGGNGNDIYHADGFDIISEGSNGGVDTVYSSGNFALTPNLENLYLTGSAQTGTGNVAANTIVGNAQGNTLRGMGGNDILNGAAGSDTMHGGAGNDTYHIDSQDRLVELANEGIDTVVSAASFTLAANFENLRLTGSAVFGTGNDAANTIVGNSLGNTIRGMAGNDILNGGGGNDRLFGGTHADTFVFGSGQDMVMDFQNNIDTLRIDDALWGGGARTVGQVLSLATVINGDTVFLFGNGNRLTIDNYTNINSLSDDLVII</sequence>
<feature type="domain" description="Peptidase metallopeptidase" evidence="7">
    <location>
        <begin position="171"/>
        <end position="328"/>
    </location>
</feature>
<dbReference type="InterPro" id="IPR007280">
    <property type="entry name" value="Peptidase_C_arc/bac"/>
</dbReference>
<dbReference type="CDD" id="cd04277">
    <property type="entry name" value="ZnMc_serralysin_like"/>
    <property type="match status" value="1"/>
</dbReference>
<keyword evidence="9" id="KW-1185">Reference proteome</keyword>
<feature type="region of interest" description="Disordered" evidence="6">
    <location>
        <begin position="1"/>
        <end position="32"/>
    </location>
</feature>
<dbReference type="InterPro" id="IPR050557">
    <property type="entry name" value="RTX_toxin/Mannuronan_C5-epim"/>
</dbReference>
<organism evidence="8 9">
    <name type="scientific">Paracoccus aestuariivivens</name>
    <dbReference type="NCBI Taxonomy" id="1820333"/>
    <lineage>
        <taxon>Bacteria</taxon>
        <taxon>Pseudomonadati</taxon>
        <taxon>Pseudomonadota</taxon>
        <taxon>Alphaproteobacteria</taxon>
        <taxon>Rhodobacterales</taxon>
        <taxon>Paracoccaceae</taxon>
        <taxon>Paracoccus</taxon>
    </lineage>
</organism>
<dbReference type="PANTHER" id="PTHR38340">
    <property type="entry name" value="S-LAYER PROTEIN"/>
    <property type="match status" value="1"/>
</dbReference>
<dbReference type="InterPro" id="IPR018511">
    <property type="entry name" value="Hemolysin-typ_Ca-bd_CS"/>
</dbReference>
<proteinExistence type="inferred from homology"/>
<evidence type="ECO:0000259" key="7">
    <source>
        <dbReference type="SMART" id="SM00235"/>
    </source>
</evidence>
<dbReference type="Gene3D" id="3.40.390.10">
    <property type="entry name" value="Collagenase (Catalytic Domain)"/>
    <property type="match status" value="1"/>
</dbReference>
<evidence type="ECO:0000256" key="3">
    <source>
        <dbReference type="ARBA" id="ARBA00009490"/>
    </source>
</evidence>
<name>A0A6L6J9V6_9RHOB</name>
<dbReference type="EMBL" id="WMIE01000001">
    <property type="protein sequence ID" value="MTH76781.1"/>
    <property type="molecule type" value="Genomic_DNA"/>
</dbReference>
<evidence type="ECO:0000256" key="5">
    <source>
        <dbReference type="ARBA" id="ARBA00022737"/>
    </source>
</evidence>
<comment type="similarity">
    <text evidence="3">Belongs to the peptidase M10B family.</text>
</comment>
<dbReference type="Gene3D" id="2.150.10.10">
    <property type="entry name" value="Serralysin-like metalloprotease, C-terminal"/>
    <property type="match status" value="2"/>
</dbReference>
<accession>A0A6L6J9V6</accession>
<protein>
    <submittedName>
        <fullName evidence="8">Peptidase</fullName>
    </submittedName>
</protein>
<comment type="cofactor">
    <cofactor evidence="1">
        <name>Ca(2+)</name>
        <dbReference type="ChEBI" id="CHEBI:29108"/>
    </cofactor>
</comment>
<dbReference type="GO" id="GO:0005509">
    <property type="term" value="F:calcium ion binding"/>
    <property type="evidence" value="ECO:0007669"/>
    <property type="project" value="InterPro"/>
</dbReference>
<evidence type="ECO:0000313" key="8">
    <source>
        <dbReference type="EMBL" id="MTH76781.1"/>
    </source>
</evidence>
<evidence type="ECO:0000256" key="2">
    <source>
        <dbReference type="ARBA" id="ARBA00004613"/>
    </source>
</evidence>
<evidence type="ECO:0000256" key="6">
    <source>
        <dbReference type="SAM" id="MobiDB-lite"/>
    </source>
</evidence>
<dbReference type="Pfam" id="PF00353">
    <property type="entry name" value="HemolysinCabind"/>
    <property type="match status" value="3"/>
</dbReference>
<feature type="compositionally biased region" description="Polar residues" evidence="6">
    <location>
        <begin position="1"/>
        <end position="26"/>
    </location>
</feature>
<dbReference type="Gene3D" id="2.60.120.380">
    <property type="match status" value="1"/>
</dbReference>
<dbReference type="AlphaFoldDB" id="A0A6L6J9V6"/>
<dbReference type="SUPFAM" id="SSF51120">
    <property type="entry name" value="beta-Roll"/>
    <property type="match status" value="3"/>
</dbReference>
<dbReference type="PROSITE" id="PS00330">
    <property type="entry name" value="HEMOLYSIN_CALCIUM"/>
    <property type="match status" value="3"/>
</dbReference>
<dbReference type="GO" id="GO:0008237">
    <property type="term" value="F:metallopeptidase activity"/>
    <property type="evidence" value="ECO:0007669"/>
    <property type="project" value="InterPro"/>
</dbReference>
<dbReference type="Pfam" id="PF04151">
    <property type="entry name" value="PPC"/>
    <property type="match status" value="1"/>
</dbReference>
<evidence type="ECO:0000256" key="1">
    <source>
        <dbReference type="ARBA" id="ARBA00001913"/>
    </source>
</evidence>
<dbReference type="SUPFAM" id="SSF89260">
    <property type="entry name" value="Collagen-binding domain"/>
    <property type="match status" value="1"/>
</dbReference>
<dbReference type="Pfam" id="PF08548">
    <property type="entry name" value="Peptidase_M10_C"/>
    <property type="match status" value="1"/>
</dbReference>
<comment type="subcellular location">
    <subcellularLocation>
        <location evidence="2">Secreted</location>
    </subcellularLocation>
</comment>
<dbReference type="PANTHER" id="PTHR38340:SF1">
    <property type="entry name" value="S-LAYER PROTEIN"/>
    <property type="match status" value="1"/>
</dbReference>
<evidence type="ECO:0000313" key="9">
    <source>
        <dbReference type="Proteomes" id="UP000478183"/>
    </source>
</evidence>
<evidence type="ECO:0000256" key="4">
    <source>
        <dbReference type="ARBA" id="ARBA00022525"/>
    </source>
</evidence>
<comment type="caution">
    <text evidence="8">The sequence shown here is derived from an EMBL/GenBank/DDBJ whole genome shotgun (WGS) entry which is preliminary data.</text>
</comment>
<dbReference type="InterPro" id="IPR013858">
    <property type="entry name" value="Peptidase_M10B_C"/>
</dbReference>
<gene>
    <name evidence="8" type="ORF">GL286_03460</name>
</gene>
<dbReference type="InterPro" id="IPR006026">
    <property type="entry name" value="Peptidase_Metallo"/>
</dbReference>
<dbReference type="GO" id="GO:0008270">
    <property type="term" value="F:zinc ion binding"/>
    <property type="evidence" value="ECO:0007669"/>
    <property type="project" value="InterPro"/>
</dbReference>
<dbReference type="InterPro" id="IPR001343">
    <property type="entry name" value="Hemolysn_Ca-bd"/>
</dbReference>
<keyword evidence="5" id="KW-0677">Repeat</keyword>
<dbReference type="SUPFAM" id="SSF55486">
    <property type="entry name" value="Metalloproteases ('zincins'), catalytic domain"/>
    <property type="match status" value="1"/>
</dbReference>
<dbReference type="SMART" id="SM00235">
    <property type="entry name" value="ZnMc"/>
    <property type="match status" value="1"/>
</dbReference>